<comment type="caution">
    <text evidence="6">The sequence shown here is derived from an EMBL/GenBank/DDBJ whole genome shotgun (WGS) entry which is preliminary data.</text>
</comment>
<dbReference type="PANTHER" id="PTHR42734:SF17">
    <property type="entry name" value="METAL TRANSPORT SYSTEM ATP-BINDING PROTEIN TM_0124-RELATED"/>
    <property type="match status" value="1"/>
</dbReference>
<evidence type="ECO:0000313" key="7">
    <source>
        <dbReference type="Proteomes" id="UP000621436"/>
    </source>
</evidence>
<feature type="domain" description="ABC transporter" evidence="5">
    <location>
        <begin position="4"/>
        <end position="240"/>
    </location>
</feature>
<dbReference type="EMBL" id="JADPIE010000004">
    <property type="protein sequence ID" value="MBF8437077.1"/>
    <property type="molecule type" value="Genomic_DNA"/>
</dbReference>
<dbReference type="CDD" id="cd03235">
    <property type="entry name" value="ABC_Metallic_Cations"/>
    <property type="match status" value="1"/>
</dbReference>
<evidence type="ECO:0000256" key="4">
    <source>
        <dbReference type="ARBA" id="ARBA00022840"/>
    </source>
</evidence>
<dbReference type="GO" id="GO:0005524">
    <property type="term" value="F:ATP binding"/>
    <property type="evidence" value="ECO:0007669"/>
    <property type="project" value="UniProtKB-KW"/>
</dbReference>
<evidence type="ECO:0000256" key="1">
    <source>
        <dbReference type="ARBA" id="ARBA00005417"/>
    </source>
</evidence>
<dbReference type="GO" id="GO:0016887">
    <property type="term" value="F:ATP hydrolysis activity"/>
    <property type="evidence" value="ECO:0007669"/>
    <property type="project" value="InterPro"/>
</dbReference>
<keyword evidence="2" id="KW-0813">Transport</keyword>
<dbReference type="SMART" id="SM00382">
    <property type="entry name" value="AAA"/>
    <property type="match status" value="1"/>
</dbReference>
<organism evidence="6 7">
    <name type="scientific">Halonatronomonas betaini</name>
    <dbReference type="NCBI Taxonomy" id="2778430"/>
    <lineage>
        <taxon>Bacteria</taxon>
        <taxon>Bacillati</taxon>
        <taxon>Bacillota</taxon>
        <taxon>Clostridia</taxon>
        <taxon>Halanaerobiales</taxon>
        <taxon>Halarsenatibacteraceae</taxon>
        <taxon>Halonatronomonas</taxon>
    </lineage>
</organism>
<dbReference type="PANTHER" id="PTHR42734">
    <property type="entry name" value="METAL TRANSPORT SYSTEM ATP-BINDING PROTEIN TM_0124-RELATED"/>
    <property type="match status" value="1"/>
</dbReference>
<sequence length="248" mass="27900">MNVLKIEHVDFSYDDEKVVNDVSLSFRKGDFAAFVGPNGSGKSTLIKMITGNLKPDAGEIKVFDQSVDKVKDWTKIGYISQEVRDFNQSFPATVREIIASNLYGKMGLIKVMTSSLESEILKALKLVDMENFINRKIGNLSGGQQQRVFIARMMVNDPELILLDEPLVGVDIKAQDDFYQIIGDINHNLGKTVIMVSHDVNLISMQANKIVCFEEGKAYPHKSDDFSYDHYIEGLRDTSIRILPEHGH</sequence>
<dbReference type="InterPro" id="IPR050153">
    <property type="entry name" value="Metal_Ion_Import_ABC"/>
</dbReference>
<comment type="similarity">
    <text evidence="1">Belongs to the ABC transporter superfamily.</text>
</comment>
<dbReference type="PROSITE" id="PS50893">
    <property type="entry name" value="ABC_TRANSPORTER_2"/>
    <property type="match status" value="1"/>
</dbReference>
<evidence type="ECO:0000259" key="5">
    <source>
        <dbReference type="PROSITE" id="PS50893"/>
    </source>
</evidence>
<keyword evidence="4 6" id="KW-0067">ATP-binding</keyword>
<dbReference type="InterPro" id="IPR003593">
    <property type="entry name" value="AAA+_ATPase"/>
</dbReference>
<dbReference type="SUPFAM" id="SSF52540">
    <property type="entry name" value="P-loop containing nucleoside triphosphate hydrolases"/>
    <property type="match status" value="1"/>
</dbReference>
<dbReference type="InterPro" id="IPR027417">
    <property type="entry name" value="P-loop_NTPase"/>
</dbReference>
<dbReference type="Gene3D" id="3.40.50.300">
    <property type="entry name" value="P-loop containing nucleotide triphosphate hydrolases"/>
    <property type="match status" value="1"/>
</dbReference>
<protein>
    <submittedName>
        <fullName evidence="6">Metal ABC transporter ATP-binding protein</fullName>
    </submittedName>
</protein>
<reference evidence="6" key="1">
    <citation type="submission" date="2020-11" db="EMBL/GenBank/DDBJ databases">
        <title>Halonatronomonas betainensis gen. nov., sp. nov. a novel haloalkaliphilic representative of the family Halanaerobiacae capable of betaine degradation.</title>
        <authorList>
            <person name="Boltyanskaya Y."/>
            <person name="Kevbrin V."/>
            <person name="Detkova E."/>
            <person name="Grouzdev D.S."/>
            <person name="Koziaeva V."/>
            <person name="Zhilina T."/>
        </authorList>
    </citation>
    <scope>NUCLEOTIDE SEQUENCE</scope>
    <source>
        <strain evidence="6">Z-7014</strain>
    </source>
</reference>
<proteinExistence type="inferred from homology"/>
<dbReference type="Pfam" id="PF00005">
    <property type="entry name" value="ABC_tran"/>
    <property type="match status" value="1"/>
</dbReference>
<dbReference type="PROSITE" id="PS00211">
    <property type="entry name" value="ABC_TRANSPORTER_1"/>
    <property type="match status" value="1"/>
</dbReference>
<keyword evidence="3" id="KW-0547">Nucleotide-binding</keyword>
<evidence type="ECO:0000256" key="3">
    <source>
        <dbReference type="ARBA" id="ARBA00022741"/>
    </source>
</evidence>
<evidence type="ECO:0000256" key="2">
    <source>
        <dbReference type="ARBA" id="ARBA00022448"/>
    </source>
</evidence>
<keyword evidence="7" id="KW-1185">Reference proteome</keyword>
<dbReference type="AlphaFoldDB" id="A0A931AQH4"/>
<dbReference type="FunFam" id="3.40.50.300:FF:000134">
    <property type="entry name" value="Iron-enterobactin ABC transporter ATP-binding protein"/>
    <property type="match status" value="1"/>
</dbReference>
<accession>A0A931AQH4</accession>
<dbReference type="InterPro" id="IPR017871">
    <property type="entry name" value="ABC_transporter-like_CS"/>
</dbReference>
<evidence type="ECO:0000313" key="6">
    <source>
        <dbReference type="EMBL" id="MBF8437077.1"/>
    </source>
</evidence>
<dbReference type="InterPro" id="IPR003439">
    <property type="entry name" value="ABC_transporter-like_ATP-bd"/>
</dbReference>
<name>A0A931AQH4_9FIRM</name>
<gene>
    <name evidence="6" type="ORF">I0Q91_08310</name>
</gene>
<dbReference type="Proteomes" id="UP000621436">
    <property type="component" value="Unassembled WGS sequence"/>
</dbReference>
<dbReference type="RefSeq" id="WP_270454012.1">
    <property type="nucleotide sequence ID" value="NZ_JADPIE010000004.1"/>
</dbReference>